<keyword evidence="1" id="KW-0472">Membrane</keyword>
<proteinExistence type="predicted"/>
<dbReference type="STRING" id="119641.SAMN05421842_10417"/>
<sequence>MEKKKWAIGLSICIILILSVTVFSYFREQNIDDKENSGKVISTINNNGDLLSIGEQLIEVYMKPFFNKSDEDKESIRNLNVQKEEILDFNNDELVVKVDFNLTPQNNKTHESWGEIKDGKLQASWILKIKISDDYIYKMIDKEKSRGSNDKSKIVREAKKRERSFGKSNKNYYLDGHNIKVTYDGGDSWINVPVDVKALFDRGEPLPNTNELQNGSFIITPENISFVYGGTNKYPISVLVSKDKGVTWSKSVVSNETQGSRQLFLDFTSDKNGHVIATGDRAMSSEMTYAYETNDGNTTWNKIGDTNEITHTLVNGVAFSTDKIGFICYRSYNEYPNIKYTTNEGNNWTQLKLPLPTEYEDKFTEAQLPKFEGKNGVILVDQGKNGDLGKGKMGKFITEDYGLTWKFDGVVIGE</sequence>
<reference evidence="2 3" key="1">
    <citation type="submission" date="2016-10" db="EMBL/GenBank/DDBJ databases">
        <authorList>
            <person name="de Groot N.N."/>
        </authorList>
    </citation>
    <scope>NUCLEOTIDE SEQUENCE [LARGE SCALE GENOMIC DNA]</scope>
    <source>
        <strain evidence="2 3">DSM 12992</strain>
    </source>
</reference>
<dbReference type="EMBL" id="FOMG01000004">
    <property type="protein sequence ID" value="SFC47560.1"/>
    <property type="molecule type" value="Genomic_DNA"/>
</dbReference>
<organism evidence="2 3">
    <name type="scientific">Clostridium uliginosum</name>
    <dbReference type="NCBI Taxonomy" id="119641"/>
    <lineage>
        <taxon>Bacteria</taxon>
        <taxon>Bacillati</taxon>
        <taxon>Bacillota</taxon>
        <taxon>Clostridia</taxon>
        <taxon>Eubacteriales</taxon>
        <taxon>Clostridiaceae</taxon>
        <taxon>Clostridium</taxon>
    </lineage>
</organism>
<keyword evidence="1" id="KW-0812">Transmembrane</keyword>
<gene>
    <name evidence="2" type="ORF">SAMN05421842_10417</name>
</gene>
<dbReference type="OrthoDB" id="1900320at2"/>
<dbReference type="AlphaFoldDB" id="A0A1I1JQB0"/>
<dbReference type="SUPFAM" id="SSF110296">
    <property type="entry name" value="Oligoxyloglucan reducing end-specific cellobiohydrolase"/>
    <property type="match status" value="1"/>
</dbReference>
<name>A0A1I1JQB0_9CLOT</name>
<evidence type="ECO:0000313" key="3">
    <source>
        <dbReference type="Proteomes" id="UP000199263"/>
    </source>
</evidence>
<evidence type="ECO:0000313" key="2">
    <source>
        <dbReference type="EMBL" id="SFC47560.1"/>
    </source>
</evidence>
<keyword evidence="3" id="KW-1185">Reference proteome</keyword>
<dbReference type="Proteomes" id="UP000199263">
    <property type="component" value="Unassembled WGS sequence"/>
</dbReference>
<dbReference type="CDD" id="cd15482">
    <property type="entry name" value="Sialidase_non-viral"/>
    <property type="match status" value="1"/>
</dbReference>
<dbReference type="InterPro" id="IPR015943">
    <property type="entry name" value="WD40/YVTN_repeat-like_dom_sf"/>
</dbReference>
<accession>A0A1I1JQB0</accession>
<dbReference type="Gene3D" id="2.130.10.10">
    <property type="entry name" value="YVTN repeat-like/Quinoprotein amine dehydrogenase"/>
    <property type="match status" value="1"/>
</dbReference>
<keyword evidence="1" id="KW-1133">Transmembrane helix</keyword>
<evidence type="ECO:0000256" key="1">
    <source>
        <dbReference type="SAM" id="Phobius"/>
    </source>
</evidence>
<dbReference type="RefSeq" id="WP_090088979.1">
    <property type="nucleotide sequence ID" value="NZ_FOMG01000004.1"/>
</dbReference>
<protein>
    <submittedName>
        <fullName evidence="2">Uncharacterized protein</fullName>
    </submittedName>
</protein>
<feature type="transmembrane region" description="Helical" evidence="1">
    <location>
        <begin position="7"/>
        <end position="26"/>
    </location>
</feature>